<organism evidence="1 2">
    <name type="scientific">Megalodesulfovibrio gigas (strain ATCC 19364 / DSM 1382 / NCIMB 9332 / VKM B-1759)</name>
    <name type="common">Desulfovibrio gigas</name>
    <dbReference type="NCBI Taxonomy" id="1121448"/>
    <lineage>
        <taxon>Bacteria</taxon>
        <taxon>Pseudomonadati</taxon>
        <taxon>Thermodesulfobacteriota</taxon>
        <taxon>Desulfovibrionia</taxon>
        <taxon>Desulfovibrionales</taxon>
        <taxon>Desulfovibrionaceae</taxon>
        <taxon>Megalodesulfovibrio</taxon>
    </lineage>
</organism>
<protein>
    <submittedName>
        <fullName evidence="1">Uncharacterized protein</fullName>
    </submittedName>
</protein>
<evidence type="ECO:0000313" key="2">
    <source>
        <dbReference type="Proteomes" id="UP000016587"/>
    </source>
</evidence>
<reference evidence="2" key="2">
    <citation type="submission" date="2013-07" db="EMBL/GenBank/DDBJ databases">
        <authorList>
            <person name="Morais-Silva F.O."/>
            <person name="Rezende A.M."/>
            <person name="Pimentel C."/>
            <person name="Resende D.M."/>
            <person name="Santos C.I."/>
            <person name="Clemente C."/>
            <person name="de Oliveira L.M."/>
            <person name="da Silva S.M."/>
            <person name="Costa D.A."/>
            <person name="Varela-Raposo A."/>
            <person name="Horacio E.C.A."/>
            <person name="Matos M."/>
            <person name="Flores O."/>
            <person name="Ruiz J.C."/>
            <person name="Rodrigues-Pousada C."/>
        </authorList>
    </citation>
    <scope>NUCLEOTIDE SEQUENCE [LARGE SCALE GENOMIC DNA]</scope>
    <source>
        <strain evidence="2">ATCC 19364 / DSM 1382 / NCIMB 9332 / VKM B-1759</strain>
    </source>
</reference>
<dbReference type="RefSeq" id="WP_021759625.1">
    <property type="nucleotide sequence ID" value="NC_022444.1"/>
</dbReference>
<proteinExistence type="predicted"/>
<dbReference type="HOGENOM" id="CLU_1552811_0_0_7"/>
<keyword evidence="2" id="KW-1185">Reference proteome</keyword>
<dbReference type="EMBL" id="CP006585">
    <property type="protein sequence ID" value="AGW12889.1"/>
    <property type="molecule type" value="Genomic_DNA"/>
</dbReference>
<dbReference type="AlphaFoldDB" id="T2G9N1"/>
<dbReference type="Proteomes" id="UP000016587">
    <property type="component" value="Chromosome"/>
</dbReference>
<sequence length="172" mass="20463">MRPPTLPSHSRLSGLLCALSLAALLLLPGCARFQKVDVEREFKNFITLYREMNTFTEAVFLMEHSKVLNHELSEFLQQKLYETKLQLETVIDIIFFYKYSDFRNYENYLVVYRYVNQRLDTVLHSFTAQEKFIAAVGEDHKHSPHMARYSREYRLYLARVITQINELKEKTK</sequence>
<dbReference type="OrthoDB" id="5457721at2"/>
<dbReference type="STRING" id="1121448.DGI_1012"/>
<dbReference type="KEGG" id="dgg:DGI_1012"/>
<evidence type="ECO:0000313" key="1">
    <source>
        <dbReference type="EMBL" id="AGW12889.1"/>
    </source>
</evidence>
<reference evidence="1 2" key="1">
    <citation type="journal article" date="2013" name="J. Bacteriol.">
        <title>Roles of HynAB and Ech, the only two hydrogenases found in the model sulfate reducer Desulfovibrio gigas.</title>
        <authorList>
            <person name="Morais-Silva F.O."/>
            <person name="Santos C.I."/>
            <person name="Rodrigues R."/>
            <person name="Pereira I.A."/>
            <person name="Rodrigues-Pousada C."/>
        </authorList>
    </citation>
    <scope>NUCLEOTIDE SEQUENCE [LARGE SCALE GENOMIC DNA]</scope>
    <source>
        <strain evidence="2">ATCC 19364 / DSM 1382 / NCIMB 9332 / VKM B-1759</strain>
    </source>
</reference>
<accession>T2G9N1</accession>
<gene>
    <name evidence="1" type="ORF">DGI_1012</name>
</gene>
<dbReference type="PATRIC" id="fig|1121448.10.peg.1015"/>
<name>T2G9N1_MEGG1</name>